<reference evidence="1" key="1">
    <citation type="submission" date="2022-01" db="EMBL/GenBank/DDBJ databases">
        <authorList>
            <person name="King R."/>
        </authorList>
    </citation>
    <scope>NUCLEOTIDE SEQUENCE</scope>
</reference>
<evidence type="ECO:0000313" key="1">
    <source>
        <dbReference type="EMBL" id="CAH1113470.1"/>
    </source>
</evidence>
<sequence length="144" mass="16753">MAGELAKDDPVKQPKVKTHDRILDKIINSIDCRFKNNGEPYKDIVLLYPINFDEVKQGVPLNKSKKLCELLARKLLPKYYKRKSAKRIVIKTDETDEEDKDDFERDGGFDLINKKCKSCRAIYCYYVIQKYNMYSEAYSALGNA</sequence>
<dbReference type="EMBL" id="OV651819">
    <property type="protein sequence ID" value="CAH1113470.1"/>
    <property type="molecule type" value="Genomic_DNA"/>
</dbReference>
<gene>
    <name evidence="1" type="ORF">PSYICH_LOCUS13633</name>
</gene>
<accession>A0A9P0DAR3</accession>
<dbReference type="AlphaFoldDB" id="A0A9P0DAR3"/>
<protein>
    <submittedName>
        <fullName evidence="1">Uncharacterized protein</fullName>
    </submittedName>
</protein>
<keyword evidence="2" id="KW-1185">Reference proteome</keyword>
<organism evidence="1 2">
    <name type="scientific">Psylliodes chrysocephalus</name>
    <dbReference type="NCBI Taxonomy" id="3402493"/>
    <lineage>
        <taxon>Eukaryota</taxon>
        <taxon>Metazoa</taxon>
        <taxon>Ecdysozoa</taxon>
        <taxon>Arthropoda</taxon>
        <taxon>Hexapoda</taxon>
        <taxon>Insecta</taxon>
        <taxon>Pterygota</taxon>
        <taxon>Neoptera</taxon>
        <taxon>Endopterygota</taxon>
        <taxon>Coleoptera</taxon>
        <taxon>Polyphaga</taxon>
        <taxon>Cucujiformia</taxon>
        <taxon>Chrysomeloidea</taxon>
        <taxon>Chrysomelidae</taxon>
        <taxon>Galerucinae</taxon>
        <taxon>Alticini</taxon>
        <taxon>Psylliodes</taxon>
    </lineage>
</organism>
<name>A0A9P0DAR3_9CUCU</name>
<dbReference type="Proteomes" id="UP001153636">
    <property type="component" value="Chromosome 7"/>
</dbReference>
<proteinExistence type="predicted"/>
<evidence type="ECO:0000313" key="2">
    <source>
        <dbReference type="Proteomes" id="UP001153636"/>
    </source>
</evidence>